<sequence>MIVCGVIVRREGPADAADIAVVHAEAFARGGGEIPVEVGLVEALRTDDAWLPALSLVATGPDGGVVGHVVCTQAAVGGEPALALGPLGVRPAWQGRGVGQALMHAVLGAADALGEPLVALLGHPGYYPRFGFRPATEYGIVPPAPEWAEAFQVRTLGAYRPEIRGPFAYPAPFAEL</sequence>
<dbReference type="Pfam" id="PF13508">
    <property type="entry name" value="Acetyltransf_7"/>
    <property type="match status" value="1"/>
</dbReference>
<dbReference type="EMBL" id="FOWW01000003">
    <property type="protein sequence ID" value="SFP70737.1"/>
    <property type="molecule type" value="Genomic_DNA"/>
</dbReference>
<dbReference type="GO" id="GO:0016747">
    <property type="term" value="F:acyltransferase activity, transferring groups other than amino-acyl groups"/>
    <property type="evidence" value="ECO:0007669"/>
    <property type="project" value="InterPro"/>
</dbReference>
<dbReference type="InterPro" id="IPR000182">
    <property type="entry name" value="GNAT_dom"/>
</dbReference>
<accession>A0A1I5SJQ2</accession>
<protein>
    <submittedName>
        <fullName evidence="2">Putative acetyltransferase</fullName>
    </submittedName>
</protein>
<keyword evidence="2" id="KW-0808">Transferase</keyword>
<reference evidence="3" key="1">
    <citation type="submission" date="2016-10" db="EMBL/GenBank/DDBJ databases">
        <authorList>
            <person name="Varghese N."/>
            <person name="Submissions S."/>
        </authorList>
    </citation>
    <scope>NUCLEOTIDE SEQUENCE [LARGE SCALE GENOMIC DNA]</scope>
    <source>
        <strain evidence="3">CGMCC 4.5579</strain>
    </source>
</reference>
<keyword evidence="3" id="KW-1185">Reference proteome</keyword>
<dbReference type="STRING" id="587909.SAMN05421810_103155"/>
<dbReference type="Proteomes" id="UP000198727">
    <property type="component" value="Unassembled WGS sequence"/>
</dbReference>
<name>A0A1I5SJQ2_9PSEU</name>
<dbReference type="InterPro" id="IPR016181">
    <property type="entry name" value="Acyl_CoA_acyltransferase"/>
</dbReference>
<evidence type="ECO:0000259" key="1">
    <source>
        <dbReference type="PROSITE" id="PS51186"/>
    </source>
</evidence>
<dbReference type="CDD" id="cd04301">
    <property type="entry name" value="NAT_SF"/>
    <property type="match status" value="1"/>
</dbReference>
<organism evidence="2 3">
    <name type="scientific">Amycolatopsis arida</name>
    <dbReference type="NCBI Taxonomy" id="587909"/>
    <lineage>
        <taxon>Bacteria</taxon>
        <taxon>Bacillati</taxon>
        <taxon>Actinomycetota</taxon>
        <taxon>Actinomycetes</taxon>
        <taxon>Pseudonocardiales</taxon>
        <taxon>Pseudonocardiaceae</taxon>
        <taxon>Amycolatopsis</taxon>
    </lineage>
</organism>
<evidence type="ECO:0000313" key="3">
    <source>
        <dbReference type="Proteomes" id="UP000198727"/>
    </source>
</evidence>
<dbReference type="SUPFAM" id="SSF55729">
    <property type="entry name" value="Acyl-CoA N-acyltransferases (Nat)"/>
    <property type="match status" value="1"/>
</dbReference>
<evidence type="ECO:0000313" key="2">
    <source>
        <dbReference type="EMBL" id="SFP70737.1"/>
    </source>
</evidence>
<proteinExistence type="predicted"/>
<dbReference type="Gene3D" id="3.40.630.30">
    <property type="match status" value="1"/>
</dbReference>
<dbReference type="PROSITE" id="PS51186">
    <property type="entry name" value="GNAT"/>
    <property type="match status" value="1"/>
</dbReference>
<dbReference type="AlphaFoldDB" id="A0A1I5SJQ2"/>
<feature type="domain" description="N-acetyltransferase" evidence="1">
    <location>
        <begin position="6"/>
        <end position="152"/>
    </location>
</feature>
<gene>
    <name evidence="2" type="ORF">SAMN05421810_103155</name>
</gene>